<dbReference type="PANTHER" id="PTHR41368:SF1">
    <property type="entry name" value="PROTEIN YGHO"/>
    <property type="match status" value="1"/>
</dbReference>
<sequence>MAITEVRGKKSIKEFLDVAREIYRNDTVWVCPLDSDIEAIFDPEKNNFHHHGIITRWVSKDSSGKLTGRIAAFVNYEKTTSAQAPVGGIGFFECINDQDTANALFDTAKVWLQSHGMTGMDGPINFGENDAFWGLLVEGFTHPSYGMNYHPPYYKLLFGNYGFAPLYEQITNHLDVNKPFPARFTKIAEWVIKKPGYTFEHLRVKEIDKFAADFMEIYNDAWSNFENFAPINKTTITESFHKMKAIMDENLIWFSYVNGEPASFVIILPDANQIIKKFNGKLGLVEKLKFVYYRWKGVSRMRAIVMGTKKAYQKHGLESAMFIKLKEYVLPLNQYKELELSWVGDFNDKMLAIHEATGAVFGKKHVTLRKMFNQ</sequence>
<dbReference type="SUPFAM" id="SSF55729">
    <property type="entry name" value="Acyl-CoA N-acyltransferases (Nat)"/>
    <property type="match status" value="1"/>
</dbReference>
<dbReference type="InterPro" id="IPR039968">
    <property type="entry name" value="BcerS-like"/>
</dbReference>
<dbReference type="Proteomes" id="UP000245647">
    <property type="component" value="Unassembled WGS sequence"/>
</dbReference>
<gene>
    <name evidence="1" type="ORF">DDR33_17705</name>
</gene>
<evidence type="ECO:0000313" key="1">
    <source>
        <dbReference type="EMBL" id="PWG79352.1"/>
    </source>
</evidence>
<name>A0A2U2PDD6_9SPHI</name>
<dbReference type="GO" id="GO:0016740">
    <property type="term" value="F:transferase activity"/>
    <property type="evidence" value="ECO:0007669"/>
    <property type="project" value="UniProtKB-KW"/>
</dbReference>
<dbReference type="InterPro" id="IPR016181">
    <property type="entry name" value="Acyl_CoA_acyltransferase"/>
</dbReference>
<proteinExistence type="predicted"/>
<dbReference type="AlphaFoldDB" id="A0A2U2PDD6"/>
<protein>
    <submittedName>
        <fullName evidence="1">N-acetyltransferase</fullName>
    </submittedName>
</protein>
<dbReference type="RefSeq" id="WP_109417136.1">
    <property type="nucleotide sequence ID" value="NZ_QEAS01000015.1"/>
</dbReference>
<dbReference type="EMBL" id="QEAS01000015">
    <property type="protein sequence ID" value="PWG79352.1"/>
    <property type="molecule type" value="Genomic_DNA"/>
</dbReference>
<organism evidence="1 2">
    <name type="scientific">Pararcticibacter amylolyticus</name>
    <dbReference type="NCBI Taxonomy" id="2173175"/>
    <lineage>
        <taxon>Bacteria</taxon>
        <taxon>Pseudomonadati</taxon>
        <taxon>Bacteroidota</taxon>
        <taxon>Sphingobacteriia</taxon>
        <taxon>Sphingobacteriales</taxon>
        <taxon>Sphingobacteriaceae</taxon>
        <taxon>Pararcticibacter</taxon>
    </lineage>
</organism>
<dbReference type="PANTHER" id="PTHR41368">
    <property type="entry name" value="PROTEIN YGHO"/>
    <property type="match status" value="1"/>
</dbReference>
<evidence type="ECO:0000313" key="2">
    <source>
        <dbReference type="Proteomes" id="UP000245647"/>
    </source>
</evidence>
<comment type="caution">
    <text evidence="1">The sequence shown here is derived from an EMBL/GenBank/DDBJ whole genome shotgun (WGS) entry which is preliminary data.</text>
</comment>
<dbReference type="OrthoDB" id="9806005at2"/>
<accession>A0A2U2PDD6</accession>
<reference evidence="1 2" key="1">
    <citation type="submission" date="2018-04" db="EMBL/GenBank/DDBJ databases">
        <title>Pedobacter chongqingensis sp. nov., isolated from a rottenly hemp rope.</title>
        <authorList>
            <person name="Cai Y."/>
        </authorList>
    </citation>
    <scope>NUCLEOTIDE SEQUENCE [LARGE SCALE GENOMIC DNA]</scope>
    <source>
        <strain evidence="1 2">FJ4-8</strain>
    </source>
</reference>
<keyword evidence="2" id="KW-1185">Reference proteome</keyword>
<keyword evidence="1" id="KW-0808">Transferase</keyword>